<name>A0ACB9RQ04_9MYRT</name>
<organism evidence="1 2">
    <name type="scientific">Melastoma candidum</name>
    <dbReference type="NCBI Taxonomy" id="119954"/>
    <lineage>
        <taxon>Eukaryota</taxon>
        <taxon>Viridiplantae</taxon>
        <taxon>Streptophyta</taxon>
        <taxon>Embryophyta</taxon>
        <taxon>Tracheophyta</taxon>
        <taxon>Spermatophyta</taxon>
        <taxon>Magnoliopsida</taxon>
        <taxon>eudicotyledons</taxon>
        <taxon>Gunneridae</taxon>
        <taxon>Pentapetalae</taxon>
        <taxon>rosids</taxon>
        <taxon>malvids</taxon>
        <taxon>Myrtales</taxon>
        <taxon>Melastomataceae</taxon>
        <taxon>Melastomatoideae</taxon>
        <taxon>Melastomateae</taxon>
        <taxon>Melastoma</taxon>
    </lineage>
</organism>
<dbReference type="Proteomes" id="UP001057402">
    <property type="component" value="Chromosome 3"/>
</dbReference>
<dbReference type="EMBL" id="CM042882">
    <property type="protein sequence ID" value="KAI4381072.1"/>
    <property type="molecule type" value="Genomic_DNA"/>
</dbReference>
<evidence type="ECO:0000313" key="2">
    <source>
        <dbReference type="Proteomes" id="UP001057402"/>
    </source>
</evidence>
<comment type="caution">
    <text evidence="1">The sequence shown here is derived from an EMBL/GenBank/DDBJ whole genome shotgun (WGS) entry which is preliminary data.</text>
</comment>
<evidence type="ECO:0000313" key="1">
    <source>
        <dbReference type="EMBL" id="KAI4381072.1"/>
    </source>
</evidence>
<accession>A0ACB9RQ04</accession>
<gene>
    <name evidence="1" type="ORF">MLD38_007186</name>
</gene>
<proteinExistence type="predicted"/>
<sequence length="95" mass="10871">MSCLEDGILAVVTEGSSLQSVWSGNQSLSCQVLRMVEPEDLLAYLRRLECCPGFNLSLSCRDWHHSCLRSTQKNQDRPCESEPCSCWFTIRRHHV</sequence>
<protein>
    <submittedName>
        <fullName evidence="1">Uncharacterized protein</fullName>
    </submittedName>
</protein>
<keyword evidence="2" id="KW-1185">Reference proteome</keyword>
<reference evidence="2" key="1">
    <citation type="journal article" date="2023" name="Front. Plant Sci.">
        <title>Chromosomal-level genome assembly of Melastoma candidum provides insights into trichome evolution.</title>
        <authorList>
            <person name="Zhong Y."/>
            <person name="Wu W."/>
            <person name="Sun C."/>
            <person name="Zou P."/>
            <person name="Liu Y."/>
            <person name="Dai S."/>
            <person name="Zhou R."/>
        </authorList>
    </citation>
    <scope>NUCLEOTIDE SEQUENCE [LARGE SCALE GENOMIC DNA]</scope>
</reference>